<evidence type="ECO:0000256" key="5">
    <source>
        <dbReference type="ARBA" id="ARBA00023242"/>
    </source>
</evidence>
<dbReference type="GO" id="GO:0005634">
    <property type="term" value="C:nucleus"/>
    <property type="evidence" value="ECO:0007669"/>
    <property type="project" value="UniProtKB-SubCell"/>
</dbReference>
<evidence type="ECO:0000256" key="6">
    <source>
        <dbReference type="SAM" id="MobiDB-lite"/>
    </source>
</evidence>
<keyword evidence="3" id="KW-0238">DNA-binding</keyword>
<organism evidence="8 9">
    <name type="scientific">Helianthus annuus</name>
    <name type="common">Common sunflower</name>
    <dbReference type="NCBI Taxonomy" id="4232"/>
    <lineage>
        <taxon>Eukaryota</taxon>
        <taxon>Viridiplantae</taxon>
        <taxon>Streptophyta</taxon>
        <taxon>Embryophyta</taxon>
        <taxon>Tracheophyta</taxon>
        <taxon>Spermatophyta</taxon>
        <taxon>Magnoliopsida</taxon>
        <taxon>eudicotyledons</taxon>
        <taxon>Gunneridae</taxon>
        <taxon>Pentapetalae</taxon>
        <taxon>asterids</taxon>
        <taxon>campanulids</taxon>
        <taxon>Asterales</taxon>
        <taxon>Asteraceae</taxon>
        <taxon>Asteroideae</taxon>
        <taxon>Heliantheae alliance</taxon>
        <taxon>Heliantheae</taxon>
        <taxon>Helianthus</taxon>
    </lineage>
</organism>
<dbReference type="InterPro" id="IPR015300">
    <property type="entry name" value="DNA-bd_pseudobarrel_sf"/>
</dbReference>
<comment type="caution">
    <text evidence="8">The sequence shown here is derived from an EMBL/GenBank/DDBJ whole genome shotgun (WGS) entry which is preliminary data.</text>
</comment>
<dbReference type="Proteomes" id="UP000215914">
    <property type="component" value="Unassembled WGS sequence"/>
</dbReference>
<keyword evidence="2" id="KW-0805">Transcription regulation</keyword>
<dbReference type="SMART" id="SM01019">
    <property type="entry name" value="B3"/>
    <property type="match status" value="2"/>
</dbReference>
<dbReference type="Pfam" id="PF02362">
    <property type="entry name" value="B3"/>
    <property type="match status" value="1"/>
</dbReference>
<dbReference type="GO" id="GO:0003677">
    <property type="term" value="F:DNA binding"/>
    <property type="evidence" value="ECO:0007669"/>
    <property type="project" value="UniProtKB-KW"/>
</dbReference>
<dbReference type="Gene3D" id="2.40.330.10">
    <property type="entry name" value="DNA-binding pseudobarrel domain"/>
    <property type="match status" value="2"/>
</dbReference>
<feature type="compositionally biased region" description="Acidic residues" evidence="6">
    <location>
        <begin position="284"/>
        <end position="303"/>
    </location>
</feature>
<dbReference type="SUPFAM" id="SSF101936">
    <property type="entry name" value="DNA-binding pseudobarrel domain"/>
    <property type="match status" value="2"/>
</dbReference>
<sequence length="407" mass="46255">MSFYKSMSALTRDFLVIPLHFSKIWLSSAVGDNMVVIKSINEKVWNVNFSKNNGTFAFTEGWSKVVCDLSLSDGCILLFKQVNPYNYILTPFFKETPYPLCDPGISLFLSISSLPNRNYIESFCHVFNDQSVNTLLLPTFVVKNTIGVGKLRRPMKVHLNSWDSLDVSVEKDSDSKCYFFTNGWNNIVQHLGVRTQNLVVLRYIFDYNFQLTLFDVNGYEVVIPRLALKFNSDPGFPSSTPLVNNVDDFHRDDDIKSELDPEVDVLIEPSDADESVGGSSDSDLSVDDDFDDDDFEDSTSESDDDKKDPDYQPLEFEWEYHPRHFRLNSKVASLARVDVSGKMTVQNLAGVDTVITFRPEVHGGGFRYVANAWRTKFTKPNGINAPHRCTFVYSPDEDKLILKKVSK</sequence>
<evidence type="ECO:0000313" key="8">
    <source>
        <dbReference type="EMBL" id="KAF5820340.1"/>
    </source>
</evidence>
<dbReference type="PROSITE" id="PS50863">
    <property type="entry name" value="B3"/>
    <property type="match status" value="1"/>
</dbReference>
<gene>
    <name evidence="8" type="ORF">HanXRQr2_Chr01g0001121</name>
</gene>
<protein>
    <submittedName>
        <fullName evidence="8">Transcription factor B3-Domain family</fullName>
    </submittedName>
</protein>
<name>A0A9K3P1U7_HELAN</name>
<evidence type="ECO:0000313" key="9">
    <source>
        <dbReference type="Proteomes" id="UP000215914"/>
    </source>
</evidence>
<keyword evidence="9" id="KW-1185">Reference proteome</keyword>
<evidence type="ECO:0000256" key="4">
    <source>
        <dbReference type="ARBA" id="ARBA00023163"/>
    </source>
</evidence>
<dbReference type="Gramene" id="mRNA:HanXRQr2_Chr01g0001121">
    <property type="protein sequence ID" value="mRNA:HanXRQr2_Chr01g0001121"/>
    <property type="gene ID" value="HanXRQr2_Chr01g0001121"/>
</dbReference>
<reference evidence="8" key="1">
    <citation type="journal article" date="2017" name="Nature">
        <title>The sunflower genome provides insights into oil metabolism, flowering and Asterid evolution.</title>
        <authorList>
            <person name="Badouin H."/>
            <person name="Gouzy J."/>
            <person name="Grassa C.J."/>
            <person name="Murat F."/>
            <person name="Staton S.E."/>
            <person name="Cottret L."/>
            <person name="Lelandais-Briere C."/>
            <person name="Owens G.L."/>
            <person name="Carrere S."/>
            <person name="Mayjonade B."/>
            <person name="Legrand L."/>
            <person name="Gill N."/>
            <person name="Kane N.C."/>
            <person name="Bowers J.E."/>
            <person name="Hubner S."/>
            <person name="Bellec A."/>
            <person name="Berard A."/>
            <person name="Berges H."/>
            <person name="Blanchet N."/>
            <person name="Boniface M.C."/>
            <person name="Brunel D."/>
            <person name="Catrice O."/>
            <person name="Chaidir N."/>
            <person name="Claudel C."/>
            <person name="Donnadieu C."/>
            <person name="Faraut T."/>
            <person name="Fievet G."/>
            <person name="Helmstetter N."/>
            <person name="King M."/>
            <person name="Knapp S.J."/>
            <person name="Lai Z."/>
            <person name="Le Paslier M.C."/>
            <person name="Lippi Y."/>
            <person name="Lorenzon L."/>
            <person name="Mandel J.R."/>
            <person name="Marage G."/>
            <person name="Marchand G."/>
            <person name="Marquand E."/>
            <person name="Bret-Mestries E."/>
            <person name="Morien E."/>
            <person name="Nambeesan S."/>
            <person name="Nguyen T."/>
            <person name="Pegot-Espagnet P."/>
            <person name="Pouilly N."/>
            <person name="Raftis F."/>
            <person name="Sallet E."/>
            <person name="Schiex T."/>
            <person name="Thomas J."/>
            <person name="Vandecasteele C."/>
            <person name="Vares D."/>
            <person name="Vear F."/>
            <person name="Vautrin S."/>
            <person name="Crespi M."/>
            <person name="Mangin B."/>
            <person name="Burke J.M."/>
            <person name="Salse J."/>
            <person name="Munos S."/>
            <person name="Vincourt P."/>
            <person name="Rieseberg L.H."/>
            <person name="Langlade N.B."/>
        </authorList>
    </citation>
    <scope>NUCLEOTIDE SEQUENCE</scope>
    <source>
        <tissue evidence="8">Leaves</tissue>
    </source>
</reference>
<evidence type="ECO:0000256" key="2">
    <source>
        <dbReference type="ARBA" id="ARBA00023015"/>
    </source>
</evidence>
<feature type="domain" description="TF-B3" evidence="7">
    <location>
        <begin position="1"/>
        <end position="95"/>
    </location>
</feature>
<evidence type="ECO:0000256" key="1">
    <source>
        <dbReference type="ARBA" id="ARBA00004123"/>
    </source>
</evidence>
<evidence type="ECO:0000259" key="7">
    <source>
        <dbReference type="PROSITE" id="PS50863"/>
    </source>
</evidence>
<keyword evidence="5" id="KW-0539">Nucleus</keyword>
<dbReference type="CDD" id="cd10017">
    <property type="entry name" value="B3_DNA"/>
    <property type="match status" value="1"/>
</dbReference>
<comment type="subcellular location">
    <subcellularLocation>
        <location evidence="1">Nucleus</location>
    </subcellularLocation>
</comment>
<dbReference type="PANTHER" id="PTHR31920">
    <property type="entry name" value="B3 DOMAIN-CONTAINING"/>
    <property type="match status" value="1"/>
</dbReference>
<keyword evidence="4" id="KW-0804">Transcription</keyword>
<feature type="region of interest" description="Disordered" evidence="6">
    <location>
        <begin position="267"/>
        <end position="311"/>
    </location>
</feature>
<evidence type="ECO:0000256" key="3">
    <source>
        <dbReference type="ARBA" id="ARBA00023125"/>
    </source>
</evidence>
<proteinExistence type="predicted"/>
<dbReference type="InterPro" id="IPR050655">
    <property type="entry name" value="Plant_B3_domain"/>
</dbReference>
<dbReference type="EMBL" id="MNCJ02000316">
    <property type="protein sequence ID" value="KAF5820340.1"/>
    <property type="molecule type" value="Genomic_DNA"/>
</dbReference>
<dbReference type="PANTHER" id="PTHR31920:SF108">
    <property type="entry name" value="B3 DOMAIN-CONTAINING TRANSCRIPTION FACTOR VRN1-LIKE"/>
    <property type="match status" value="1"/>
</dbReference>
<dbReference type="InterPro" id="IPR003340">
    <property type="entry name" value="B3_DNA-bd"/>
</dbReference>
<reference evidence="8" key="2">
    <citation type="submission" date="2020-06" db="EMBL/GenBank/DDBJ databases">
        <title>Helianthus annuus Genome sequencing and assembly Release 2.</title>
        <authorList>
            <person name="Gouzy J."/>
            <person name="Langlade N."/>
            <person name="Munos S."/>
        </authorList>
    </citation>
    <scope>NUCLEOTIDE SEQUENCE</scope>
    <source>
        <tissue evidence="8">Leaves</tissue>
    </source>
</reference>
<accession>A0A9K3P1U7</accession>
<dbReference type="AlphaFoldDB" id="A0A9K3P1U7"/>